<dbReference type="Gene3D" id="3.30.70.100">
    <property type="match status" value="1"/>
</dbReference>
<reference evidence="4" key="1">
    <citation type="submission" date="2016-10" db="EMBL/GenBank/DDBJ databases">
        <authorList>
            <person name="Varghese N."/>
            <person name="Submissions S."/>
        </authorList>
    </citation>
    <scope>NUCLEOTIDE SEQUENCE [LARGE SCALE GENOMIC DNA]</scope>
    <source>
        <strain evidence="4">LMG 24000</strain>
    </source>
</reference>
<evidence type="ECO:0000313" key="3">
    <source>
        <dbReference type="EMBL" id="SEB19774.1"/>
    </source>
</evidence>
<proteinExistence type="inferred from homology"/>
<evidence type="ECO:0000256" key="1">
    <source>
        <dbReference type="ARBA" id="ARBA00005291"/>
    </source>
</evidence>
<accession>A0A1H4HDB5</accession>
<dbReference type="RefSeq" id="WP_090536593.1">
    <property type="nucleotide sequence ID" value="NZ_FNRQ01000008.1"/>
</dbReference>
<protein>
    <submittedName>
        <fullName evidence="3">NIPSNAP protein</fullName>
    </submittedName>
</protein>
<dbReference type="Pfam" id="PF07978">
    <property type="entry name" value="NIPSNAP"/>
    <property type="match status" value="1"/>
</dbReference>
<dbReference type="SUPFAM" id="SSF54909">
    <property type="entry name" value="Dimeric alpha+beta barrel"/>
    <property type="match status" value="1"/>
</dbReference>
<dbReference type="InterPro" id="IPR011008">
    <property type="entry name" value="Dimeric_a/b-barrel"/>
</dbReference>
<evidence type="ECO:0000313" key="4">
    <source>
        <dbReference type="Proteomes" id="UP000198638"/>
    </source>
</evidence>
<dbReference type="OrthoDB" id="8905985at2"/>
<feature type="domain" description="NIPSNAP" evidence="2">
    <location>
        <begin position="10"/>
        <end position="103"/>
    </location>
</feature>
<dbReference type="InterPro" id="IPR051557">
    <property type="entry name" value="NipSnap_domain"/>
</dbReference>
<name>A0A1H4HDB5_9BURK</name>
<organism evidence="3 4">
    <name type="scientific">Paraburkholderia sartisoli</name>
    <dbReference type="NCBI Taxonomy" id="83784"/>
    <lineage>
        <taxon>Bacteria</taxon>
        <taxon>Pseudomonadati</taxon>
        <taxon>Pseudomonadota</taxon>
        <taxon>Betaproteobacteria</taxon>
        <taxon>Burkholderiales</taxon>
        <taxon>Burkholderiaceae</taxon>
        <taxon>Paraburkholderia</taxon>
    </lineage>
</organism>
<dbReference type="PANTHER" id="PTHR21017">
    <property type="entry name" value="NIPSNAP-RELATED"/>
    <property type="match status" value="1"/>
</dbReference>
<dbReference type="InterPro" id="IPR012577">
    <property type="entry name" value="NIPSNAP"/>
</dbReference>
<comment type="similarity">
    <text evidence="1">Belongs to the NipSnap family.</text>
</comment>
<dbReference type="PANTHER" id="PTHR21017:SF17">
    <property type="entry name" value="PROTEIN NIPSNAP"/>
    <property type="match status" value="1"/>
</dbReference>
<dbReference type="AlphaFoldDB" id="A0A1H4HDB5"/>
<evidence type="ECO:0000259" key="2">
    <source>
        <dbReference type="Pfam" id="PF07978"/>
    </source>
</evidence>
<gene>
    <name evidence="3" type="ORF">SAMN05192564_108123</name>
</gene>
<dbReference type="Proteomes" id="UP000198638">
    <property type="component" value="Unassembled WGS sequence"/>
</dbReference>
<dbReference type="EMBL" id="FNRQ01000008">
    <property type="protein sequence ID" value="SEB19774.1"/>
    <property type="molecule type" value="Genomic_DNA"/>
</dbReference>
<sequence>MAVAKAWVDHRIYMIPPRRMNEFIEVFERMAMPILLETLGHPLGFYTSVVGPLNQFVHLWGYDSLADYEARCLRRDTHPDFPAYLSASAHLVVAQETRLIRSVEHGSLNLLKQADQIDRAR</sequence>
<dbReference type="STRING" id="83784.SAMN05192564_108123"/>
<keyword evidence="4" id="KW-1185">Reference proteome</keyword>